<evidence type="ECO:0000259" key="3">
    <source>
        <dbReference type="PROSITE" id="PS51762"/>
    </source>
</evidence>
<keyword evidence="4" id="KW-0378">Hydrolase</keyword>
<comment type="caution">
    <text evidence="4">The sequence shown here is derived from an EMBL/GenBank/DDBJ whole genome shotgun (WGS) entry which is preliminary data.</text>
</comment>
<accession>A0A8H4JJT3</accession>
<evidence type="ECO:0000256" key="2">
    <source>
        <dbReference type="SAM" id="SignalP"/>
    </source>
</evidence>
<evidence type="ECO:0000313" key="5">
    <source>
        <dbReference type="Proteomes" id="UP000605986"/>
    </source>
</evidence>
<dbReference type="InterPro" id="IPR013320">
    <property type="entry name" value="ConA-like_dom_sf"/>
</dbReference>
<gene>
    <name evidence="4" type="ORF">F53441_13918</name>
</gene>
<dbReference type="PANTHER" id="PTHR38121:SF5">
    <property type="entry name" value="GH16 DOMAIN-CONTAINING PROTEIN"/>
    <property type="match status" value="1"/>
</dbReference>
<dbReference type="InterPro" id="IPR000757">
    <property type="entry name" value="Beta-glucanase-like"/>
</dbReference>
<feature type="signal peptide" evidence="2">
    <location>
        <begin position="1"/>
        <end position="17"/>
    </location>
</feature>
<dbReference type="GO" id="GO:0005975">
    <property type="term" value="P:carbohydrate metabolic process"/>
    <property type="evidence" value="ECO:0007669"/>
    <property type="project" value="InterPro"/>
</dbReference>
<dbReference type="PROSITE" id="PS51762">
    <property type="entry name" value="GH16_2"/>
    <property type="match status" value="1"/>
</dbReference>
<proteinExistence type="predicted"/>
<dbReference type="Proteomes" id="UP000605986">
    <property type="component" value="Unassembled WGS sequence"/>
</dbReference>
<dbReference type="AlphaFoldDB" id="A0A8H4JJT3"/>
<feature type="region of interest" description="Disordered" evidence="1">
    <location>
        <begin position="313"/>
        <end position="334"/>
    </location>
</feature>
<protein>
    <submittedName>
        <fullName evidence="4">Glycoside hydrolase family 16 protein</fullName>
    </submittedName>
</protein>
<keyword evidence="2" id="KW-0732">Signal</keyword>
<reference evidence="4" key="1">
    <citation type="submission" date="2020-01" db="EMBL/GenBank/DDBJ databases">
        <title>Identification and distribution of gene clusters putatively required for synthesis of sphingolipid metabolism inhibitors in phylogenetically diverse species of the filamentous fungus Fusarium.</title>
        <authorList>
            <person name="Kim H.-S."/>
            <person name="Busman M."/>
            <person name="Brown D.W."/>
            <person name="Divon H."/>
            <person name="Uhlig S."/>
            <person name="Proctor R.H."/>
        </authorList>
    </citation>
    <scope>NUCLEOTIDE SEQUENCE</scope>
    <source>
        <strain evidence="4">NRRL 53441</strain>
    </source>
</reference>
<evidence type="ECO:0000313" key="4">
    <source>
        <dbReference type="EMBL" id="KAF4430972.1"/>
    </source>
</evidence>
<feature type="chain" id="PRO_5034963099" evidence="2">
    <location>
        <begin position="18"/>
        <end position="354"/>
    </location>
</feature>
<dbReference type="CDD" id="cd00413">
    <property type="entry name" value="Glyco_hydrolase_16"/>
    <property type="match status" value="1"/>
</dbReference>
<name>A0A8H4JJT3_9HYPO</name>
<dbReference type="SUPFAM" id="SSF49899">
    <property type="entry name" value="Concanavalin A-like lectins/glucanases"/>
    <property type="match status" value="1"/>
</dbReference>
<dbReference type="GO" id="GO:0004553">
    <property type="term" value="F:hydrolase activity, hydrolyzing O-glycosyl compounds"/>
    <property type="evidence" value="ECO:0007669"/>
    <property type="project" value="InterPro"/>
</dbReference>
<dbReference type="OrthoDB" id="25131at2759"/>
<dbReference type="Pfam" id="PF00722">
    <property type="entry name" value="Glyco_hydro_16"/>
    <property type="match status" value="1"/>
</dbReference>
<dbReference type="Gene3D" id="2.60.120.200">
    <property type="match status" value="1"/>
</dbReference>
<organism evidence="4 5">
    <name type="scientific">Fusarium austroafricanum</name>
    <dbReference type="NCBI Taxonomy" id="2364996"/>
    <lineage>
        <taxon>Eukaryota</taxon>
        <taxon>Fungi</taxon>
        <taxon>Dikarya</taxon>
        <taxon>Ascomycota</taxon>
        <taxon>Pezizomycotina</taxon>
        <taxon>Sordariomycetes</taxon>
        <taxon>Hypocreomycetidae</taxon>
        <taxon>Hypocreales</taxon>
        <taxon>Nectriaceae</taxon>
        <taxon>Fusarium</taxon>
        <taxon>Fusarium concolor species complex</taxon>
    </lineage>
</organism>
<keyword evidence="5" id="KW-1185">Reference proteome</keyword>
<evidence type="ECO:0000256" key="1">
    <source>
        <dbReference type="SAM" id="MobiDB-lite"/>
    </source>
</evidence>
<dbReference type="PANTHER" id="PTHR38121">
    <property type="entry name" value="GH16 DOMAIN-CONTAINING PROTEIN"/>
    <property type="match status" value="1"/>
</dbReference>
<sequence>MFSFLALALAIAHLVHGACECGYSVQSPQGEEGLTVFMDRLETNFSQLHNFSQGHDWVAQQFTVSAEDGRGNFSKAFVPSNVDTRGSKSQDHYEAGLQLRVGSTVSKDDAISASEVDTQRLDLQWGSFRAGMKLTEIKGTCAAFFWYFNDTQEIDIEFLSQEFDHNNGTYPINLVVQSKKSLEAGYDASKTGTFKRVKLDFDPTDAFHEYRFDYTPGQVLFYADSKLLARMKGDDMPSSRGHLILQHWSNGNPLWSGGPPKQDAIVTVSYVKAYFNSSNSKRQSQLMKQCHQSSGEDSICAIPDVTNATLPGKYFDDSNLPPHDSDNGESNGTASPWRMDFSPMILLWLVILLL</sequence>
<dbReference type="EMBL" id="JAADJG010000976">
    <property type="protein sequence ID" value="KAF4430972.1"/>
    <property type="molecule type" value="Genomic_DNA"/>
</dbReference>
<feature type="domain" description="GH16" evidence="3">
    <location>
        <begin position="55"/>
        <end position="279"/>
    </location>
</feature>